<keyword evidence="3" id="KW-1185">Reference proteome</keyword>
<comment type="caution">
    <text evidence="2">The sequence shown here is derived from an EMBL/GenBank/DDBJ whole genome shotgun (WGS) entry which is preliminary data.</text>
</comment>
<evidence type="ECO:0000313" key="3">
    <source>
        <dbReference type="Proteomes" id="UP001153328"/>
    </source>
</evidence>
<gene>
    <name evidence="2" type="ORF">SBRY_40752</name>
</gene>
<name>A0A9W4H3P1_9ACTN</name>
<evidence type="ECO:0000313" key="2">
    <source>
        <dbReference type="EMBL" id="CAG7647759.1"/>
    </source>
</evidence>
<feature type="compositionally biased region" description="Polar residues" evidence="1">
    <location>
        <begin position="17"/>
        <end position="29"/>
    </location>
</feature>
<accession>A0A9W4H3P1</accession>
<proteinExistence type="predicted"/>
<feature type="region of interest" description="Disordered" evidence="1">
    <location>
        <begin position="1"/>
        <end position="36"/>
    </location>
</feature>
<dbReference type="Proteomes" id="UP001153328">
    <property type="component" value="Unassembled WGS sequence"/>
</dbReference>
<organism evidence="2 3">
    <name type="scientific">Actinacidiphila bryophytorum</name>
    <dbReference type="NCBI Taxonomy" id="1436133"/>
    <lineage>
        <taxon>Bacteria</taxon>
        <taxon>Bacillati</taxon>
        <taxon>Actinomycetota</taxon>
        <taxon>Actinomycetes</taxon>
        <taxon>Kitasatosporales</taxon>
        <taxon>Streptomycetaceae</taxon>
        <taxon>Actinacidiphila</taxon>
    </lineage>
</organism>
<evidence type="ECO:0000256" key="1">
    <source>
        <dbReference type="SAM" id="MobiDB-lite"/>
    </source>
</evidence>
<dbReference type="AlphaFoldDB" id="A0A9W4H3P1"/>
<sequence length="64" mass="7038">MVRLKAEDGPAGVGTESDATQQLATSQPQRAHLSRDLARTKVDADDLRPHYCALVRTLLLCDFD</sequence>
<reference evidence="2" key="1">
    <citation type="submission" date="2021-06" db="EMBL/GenBank/DDBJ databases">
        <authorList>
            <person name="Arsene-Ploetze F."/>
        </authorList>
    </citation>
    <scope>NUCLEOTIDE SEQUENCE</scope>
    <source>
        <strain evidence="2">SBRY1</strain>
    </source>
</reference>
<dbReference type="EMBL" id="CAJVAX010000018">
    <property type="protein sequence ID" value="CAG7647759.1"/>
    <property type="molecule type" value="Genomic_DNA"/>
</dbReference>
<protein>
    <submittedName>
        <fullName evidence="2">Uncharacterized protein</fullName>
    </submittedName>
</protein>